<dbReference type="PIRSF" id="PIRSF000382">
    <property type="entry name" value="MeTrfase_B12_ind"/>
    <property type="match status" value="1"/>
</dbReference>
<dbReference type="HOGENOM" id="CLU_013175_0_0_0"/>
<feature type="binding site" evidence="12">
    <location>
        <position position="651"/>
    </location>
    <ligand>
        <name>Zn(2+)</name>
        <dbReference type="ChEBI" id="CHEBI:29105"/>
        <label>1</label>
        <note>catalytic</note>
    </ligand>
</feature>
<feature type="binding site" evidence="11">
    <location>
        <position position="19"/>
    </location>
    <ligand>
        <name>5-methyltetrahydropteroyltri-L-glutamate</name>
        <dbReference type="ChEBI" id="CHEBI:58207"/>
    </ligand>
</feature>
<evidence type="ECO:0000256" key="5">
    <source>
        <dbReference type="ARBA" id="ARBA00022605"/>
    </source>
</evidence>
<organism evidence="16 17">
    <name type="scientific">Candidatus Moduliflexus flocculans</name>
    <dbReference type="NCBI Taxonomy" id="1499966"/>
    <lineage>
        <taxon>Bacteria</taxon>
        <taxon>Candidatus Moduliflexota</taxon>
        <taxon>Candidatus Moduliflexia</taxon>
        <taxon>Candidatus Moduliflexales</taxon>
        <taxon>Candidatus Moduliflexaceae</taxon>
    </lineage>
</organism>
<feature type="binding site" evidence="10">
    <location>
        <position position="492"/>
    </location>
    <ligand>
        <name>L-homocysteine</name>
        <dbReference type="ChEBI" id="CHEBI:58199"/>
    </ligand>
</feature>
<dbReference type="Pfam" id="PF08267">
    <property type="entry name" value="Meth_synt_1"/>
    <property type="match status" value="1"/>
</dbReference>
<keyword evidence="5 10" id="KW-0028">Amino-acid biosynthesis</keyword>
<comment type="pathway">
    <text evidence="2 10">Amino-acid biosynthesis; L-methionine biosynthesis via de novo pathway; L-methionine from L-homocysteine (MetE route): step 1/1.</text>
</comment>
<dbReference type="CDD" id="cd03311">
    <property type="entry name" value="CIMS_C_terminal_like"/>
    <property type="match status" value="1"/>
</dbReference>
<dbReference type="PANTHER" id="PTHR30519">
    <property type="entry name" value="5-METHYLTETRAHYDROPTEROYLTRIGLUTAMATE--HOMOCYSTEINE METHYLTRANSFERASE"/>
    <property type="match status" value="1"/>
</dbReference>
<keyword evidence="10" id="KW-0677">Repeat</keyword>
<feature type="binding site" evidence="10">
    <location>
        <begin position="16"/>
        <end position="19"/>
    </location>
    <ligand>
        <name>5-methyltetrahydropteroyltri-L-glutamate</name>
        <dbReference type="ChEBI" id="CHEBI:58207"/>
    </ligand>
</feature>
<dbReference type="InterPro" id="IPR002629">
    <property type="entry name" value="Met_Synth_C/arc"/>
</dbReference>
<evidence type="ECO:0000256" key="9">
    <source>
        <dbReference type="ARBA" id="ARBA00023167"/>
    </source>
</evidence>
<dbReference type="Gene3D" id="3.20.20.210">
    <property type="match status" value="2"/>
</dbReference>
<dbReference type="UniPathway" id="UPA00051">
    <property type="reaction ID" value="UER00082"/>
</dbReference>
<dbReference type="NCBIfam" id="NF003556">
    <property type="entry name" value="PRK05222.1"/>
    <property type="match status" value="1"/>
</dbReference>
<gene>
    <name evidence="10" type="primary">metE</name>
    <name evidence="16" type="ORF">U14_02919</name>
</gene>
<comment type="function">
    <text evidence="1 10">Catalyzes the transfer of a methyl group from 5-methyltetrahydrofolate to homocysteine resulting in methionine formation.</text>
</comment>
<dbReference type="EC" id="2.1.1.14" evidence="10"/>
<feature type="binding site" evidence="12">
    <location>
        <position position="649"/>
    </location>
    <ligand>
        <name>Zn(2+)</name>
        <dbReference type="ChEBI" id="CHEBI:29105"/>
        <label>1</label>
        <note>catalytic</note>
    </ligand>
</feature>
<feature type="domain" description="Cobalamin-independent methionine synthase MetE C-terminal/archaeal" evidence="14">
    <location>
        <begin position="434"/>
        <end position="756"/>
    </location>
</feature>
<feature type="binding site" evidence="10 11">
    <location>
        <begin position="523"/>
        <end position="524"/>
    </location>
    <ligand>
        <name>5-methyltetrahydropteroyltri-L-glutamate</name>
        <dbReference type="ChEBI" id="CHEBI:58207"/>
    </ligand>
</feature>
<feature type="binding site" evidence="10">
    <location>
        <position position="651"/>
    </location>
    <ligand>
        <name>Zn(2+)</name>
        <dbReference type="ChEBI" id="CHEBI:29105"/>
        <note>catalytic</note>
    </ligand>
</feature>
<dbReference type="Pfam" id="PF01717">
    <property type="entry name" value="Meth_synt_2"/>
    <property type="match status" value="1"/>
</dbReference>
<dbReference type="SUPFAM" id="SSF51726">
    <property type="entry name" value="UROD/MetE-like"/>
    <property type="match status" value="2"/>
</dbReference>
<dbReference type="NCBIfam" id="TIGR01371">
    <property type="entry name" value="met_syn_B12ind"/>
    <property type="match status" value="1"/>
</dbReference>
<feature type="binding site" evidence="10">
    <location>
        <position position="613"/>
    </location>
    <ligand>
        <name>5-methyltetrahydropteroyltri-L-glutamate</name>
        <dbReference type="ChEBI" id="CHEBI:58207"/>
    </ligand>
</feature>
<keyword evidence="6 10" id="KW-0808">Transferase</keyword>
<keyword evidence="9 10" id="KW-0486">Methionine biosynthesis</keyword>
<dbReference type="AlphaFoldDB" id="A0A081BMQ8"/>
<dbReference type="GO" id="GO:0071265">
    <property type="term" value="P:L-methionine biosynthetic process"/>
    <property type="evidence" value="ECO:0007669"/>
    <property type="project" value="UniProtKB-ARBA"/>
</dbReference>
<feature type="binding site" evidence="10 11">
    <location>
        <begin position="439"/>
        <end position="441"/>
    </location>
    <ligand>
        <name>L-methionine</name>
        <dbReference type="ChEBI" id="CHEBI:57844"/>
    </ligand>
</feature>
<comment type="catalytic activity">
    <reaction evidence="10">
        <text>5-methyltetrahydropteroyltri-L-glutamate + L-homocysteine = tetrahydropteroyltri-L-glutamate + L-methionine</text>
        <dbReference type="Rhea" id="RHEA:21196"/>
        <dbReference type="ChEBI" id="CHEBI:57844"/>
        <dbReference type="ChEBI" id="CHEBI:58140"/>
        <dbReference type="ChEBI" id="CHEBI:58199"/>
        <dbReference type="ChEBI" id="CHEBI:58207"/>
        <dbReference type="EC" id="2.1.1.14"/>
    </reaction>
</comment>
<comment type="cofactor">
    <cofactor evidence="12">
        <name>Zn(2+)</name>
        <dbReference type="ChEBI" id="CHEBI:29105"/>
    </cofactor>
    <text evidence="12">Binds 2 Zn(2+) ions per subunit.</text>
</comment>
<evidence type="ECO:0000313" key="16">
    <source>
        <dbReference type="EMBL" id="GAK51674.1"/>
    </source>
</evidence>
<protein>
    <recommendedName>
        <fullName evidence="10">5-methyltetrahydropteroyltriglutamate--homocysteine methyltransferase</fullName>
        <ecNumber evidence="10">2.1.1.14</ecNumber>
    </recommendedName>
    <alternativeName>
        <fullName evidence="10">Cobalamin-independent methionine synthase</fullName>
    </alternativeName>
    <alternativeName>
        <fullName evidence="10">Methionine synthase, vitamin-B12 independent isozyme</fullName>
    </alternativeName>
</protein>
<dbReference type="STRING" id="1499966.U14_02919"/>
<feature type="binding site" evidence="12">
    <location>
        <position position="734"/>
    </location>
    <ligand>
        <name>Zn(2+)</name>
        <dbReference type="ChEBI" id="CHEBI:29105"/>
        <label>1</label>
        <note>catalytic</note>
    </ligand>
</feature>
<keyword evidence="4 10" id="KW-0489">Methyltransferase</keyword>
<feature type="binding site" evidence="10 11">
    <location>
        <begin position="439"/>
        <end position="441"/>
    </location>
    <ligand>
        <name>L-homocysteine</name>
        <dbReference type="ChEBI" id="CHEBI:58199"/>
    </ligand>
</feature>
<evidence type="ECO:0000256" key="10">
    <source>
        <dbReference type="HAMAP-Rule" id="MF_00172"/>
    </source>
</evidence>
<keyword evidence="17" id="KW-1185">Reference proteome</keyword>
<evidence type="ECO:0000256" key="6">
    <source>
        <dbReference type="ARBA" id="ARBA00022679"/>
    </source>
</evidence>
<keyword evidence="8 10" id="KW-0862">Zinc</keyword>
<evidence type="ECO:0000256" key="13">
    <source>
        <dbReference type="PIRSR" id="PIRSR000382-3"/>
    </source>
</evidence>
<evidence type="ECO:0000256" key="4">
    <source>
        <dbReference type="ARBA" id="ARBA00022603"/>
    </source>
</evidence>
<evidence type="ECO:0000313" key="17">
    <source>
        <dbReference type="Proteomes" id="UP000030700"/>
    </source>
</evidence>
<feature type="domain" description="Cobalamin-independent methionine synthase MetE N-terminal" evidence="15">
    <location>
        <begin position="4"/>
        <end position="316"/>
    </location>
</feature>
<dbReference type="FunFam" id="3.20.20.210:FF:000003">
    <property type="entry name" value="5-methyltetrahydropteroyltriglutamate--homocysteine methyltransferase"/>
    <property type="match status" value="1"/>
</dbReference>
<feature type="binding site" evidence="10">
    <location>
        <position position="673"/>
    </location>
    <ligand>
        <name>Zn(2+)</name>
        <dbReference type="ChEBI" id="CHEBI:29105"/>
        <note>catalytic</note>
    </ligand>
</feature>
<dbReference type="InterPro" id="IPR013215">
    <property type="entry name" value="Cbl-indep_Met_Synth_N"/>
</dbReference>
<feature type="binding site" evidence="10 11">
    <location>
        <position position="569"/>
    </location>
    <ligand>
        <name>5-methyltetrahydropteroyltri-L-glutamate</name>
        <dbReference type="ChEBI" id="CHEBI:58207"/>
    </ligand>
</feature>
<evidence type="ECO:0000256" key="11">
    <source>
        <dbReference type="PIRSR" id="PIRSR000382-1"/>
    </source>
</evidence>
<feature type="binding site" evidence="12">
    <location>
        <position position="673"/>
    </location>
    <ligand>
        <name>Zn(2+)</name>
        <dbReference type="ChEBI" id="CHEBI:29105"/>
        <label>1</label>
        <note>catalytic</note>
    </ligand>
</feature>
<dbReference type="HAMAP" id="MF_00172">
    <property type="entry name" value="Meth_synth"/>
    <property type="match status" value="1"/>
</dbReference>
<comment type="similarity">
    <text evidence="3 10">Belongs to the vitamin-B12 independent methionine synthase family.</text>
</comment>
<feature type="binding site" evidence="10">
    <location>
        <position position="734"/>
    </location>
    <ligand>
        <name>Zn(2+)</name>
        <dbReference type="ChEBI" id="CHEBI:29105"/>
        <note>catalytic</note>
    </ligand>
</feature>
<feature type="binding site" evidence="10">
    <location>
        <position position="116"/>
    </location>
    <ligand>
        <name>5-methyltetrahydropteroyltri-L-glutamate</name>
        <dbReference type="ChEBI" id="CHEBI:58207"/>
    </ligand>
</feature>
<dbReference type="EMBL" id="DF820457">
    <property type="protein sequence ID" value="GAK51674.1"/>
    <property type="molecule type" value="Genomic_DNA"/>
</dbReference>
<feature type="binding site" evidence="10 11">
    <location>
        <position position="607"/>
    </location>
    <ligand>
        <name>L-methionine</name>
        <dbReference type="ChEBI" id="CHEBI:57844"/>
    </ligand>
</feature>
<sequence>MAKAANLGYPRIGQKRELKTALESFWKGASSEQELLNAAKQLRQRHWETQKQAGIERIPSNDFSLYDHVLDTIAMVGAVPPRYQWNGGAIDLPTYFLMARGGQKNGQNVSAMEMTKWFDTNYHYIVPEFAPEQTFRLSSRKPIEEFLEAKQLGIHTRPVLVGPVSFLLSGKSQVKGVTPLSLLDCLLPVYAELLQELKNAGADCVQIDEPFLVLELSAEAQEAYRKAYTALHDAAPEMCILLTTYFGSLQENLPLALSLPVKALHLDLVRAPQQLEPAFAALPPAMSLSLGVVDGRNVWRSDFERALAQLEKAAHKIGKDRVLVAPSCSLMFTPMDVEAETALDADVRSWLAFARQKLDEIALLTRALNEGIAAIQNEYDANQRVIEDRRESFKIHNPAVKSRIAAISPDMLNRISPFPARKAAQQAQLHLPDLPTTTIGSFPQTPEIRQARLAWNKGKMSAKEYETFLRKEIADTVKFQEEIGLDVLVHGESERTDMVEYFGLQLNGFAFTQNGWVQSYGSRCVRPPIIYGDVSRPQPMTVKWSQYAQSLTTKPMKGMLTGPVTILEWSFVRDDQARAITCQQIGLALRDEVHDLEDAGIRVIQIDEPALREGLPLRRSEWAHYLEWAVNAFKLSAAGVKDTTQIHTHMCYAEFNDIIEAIAAMDADVISIESTRSQMELLGAFVTNHYPNDIGPGIYDIHSPRVPGQQEMEELLRKALKVFSPSQIWVNPDCGLKTRRWEEVRPALDAMVKAAHTLRQEVKK</sequence>
<feature type="binding site" evidence="10">
    <location>
        <position position="649"/>
    </location>
    <ligand>
        <name>Zn(2+)</name>
        <dbReference type="ChEBI" id="CHEBI:29105"/>
        <note>catalytic</note>
    </ligand>
</feature>
<keyword evidence="7 10" id="KW-0479">Metal-binding</keyword>
<accession>A0A081BMQ8</accession>
<evidence type="ECO:0000256" key="8">
    <source>
        <dbReference type="ARBA" id="ARBA00022833"/>
    </source>
</evidence>
<dbReference type="GO" id="GO:0003871">
    <property type="term" value="F:5-methyltetrahydropteroyltriglutamate-homocysteine S-methyltransferase activity"/>
    <property type="evidence" value="ECO:0007669"/>
    <property type="project" value="UniProtKB-UniRule"/>
</dbReference>
<dbReference type="FunFam" id="3.20.20.210:FF:000002">
    <property type="entry name" value="5-methyltetrahydropteroyltriglutamate--homocysteine methyltransferase"/>
    <property type="match status" value="1"/>
</dbReference>
<proteinExistence type="inferred from homology"/>
<dbReference type="InterPro" id="IPR006276">
    <property type="entry name" value="Cobalamin-indep_Met_synthase"/>
</dbReference>
<evidence type="ECO:0000256" key="7">
    <source>
        <dbReference type="ARBA" id="ARBA00022723"/>
    </source>
</evidence>
<feature type="binding site" evidence="11">
    <location>
        <position position="121"/>
    </location>
    <ligand>
        <name>5-methyltetrahydropteroyltri-L-glutamate</name>
        <dbReference type="ChEBI" id="CHEBI:58207"/>
    </ligand>
</feature>
<dbReference type="GO" id="GO:0008270">
    <property type="term" value="F:zinc ion binding"/>
    <property type="evidence" value="ECO:0007669"/>
    <property type="project" value="InterPro"/>
</dbReference>
<comment type="cofactor">
    <cofactor evidence="10">
        <name>Zn(2+)</name>
        <dbReference type="ChEBI" id="CHEBI:29105"/>
    </cofactor>
    <text evidence="10">Binds 1 zinc ion per subunit.</text>
</comment>
<dbReference type="CDD" id="cd03312">
    <property type="entry name" value="CIMS_N_terminal_like"/>
    <property type="match status" value="1"/>
</dbReference>
<dbReference type="GO" id="GO:0032259">
    <property type="term" value="P:methylation"/>
    <property type="evidence" value="ECO:0007669"/>
    <property type="project" value="UniProtKB-KW"/>
</dbReference>
<reference evidence="16 17" key="1">
    <citation type="journal article" date="2015" name="PeerJ">
        <title>First genomic representation of candidate bacterial phylum KSB3 points to enhanced environmental sensing as a trigger of wastewater bulking.</title>
        <authorList>
            <person name="Sekiguchi Y."/>
            <person name="Ohashi A."/>
            <person name="Parks D.H."/>
            <person name="Yamauchi T."/>
            <person name="Tyson G.W."/>
            <person name="Hugenholtz P."/>
        </authorList>
    </citation>
    <scope>NUCLEOTIDE SEQUENCE [LARGE SCALE GENOMIC DNA]</scope>
</reference>
<evidence type="ECO:0000256" key="3">
    <source>
        <dbReference type="ARBA" id="ARBA00009553"/>
    </source>
</evidence>
<dbReference type="InterPro" id="IPR038071">
    <property type="entry name" value="UROD/MetE-like_sf"/>
</dbReference>
<feature type="active site" description="Proton donor" evidence="10 13">
    <location>
        <position position="702"/>
    </location>
</feature>
<evidence type="ECO:0000259" key="15">
    <source>
        <dbReference type="Pfam" id="PF08267"/>
    </source>
</evidence>
<evidence type="ECO:0000259" key="14">
    <source>
        <dbReference type="Pfam" id="PF01717"/>
    </source>
</evidence>
<evidence type="ECO:0000256" key="2">
    <source>
        <dbReference type="ARBA" id="ARBA00004681"/>
    </source>
</evidence>
<dbReference type="Proteomes" id="UP000030700">
    <property type="component" value="Unassembled WGS sequence"/>
</dbReference>
<feature type="binding site" evidence="10 11">
    <location>
        <position position="607"/>
    </location>
    <ligand>
        <name>L-homocysteine</name>
        <dbReference type="ChEBI" id="CHEBI:58199"/>
    </ligand>
</feature>
<name>A0A081BMQ8_9BACT</name>
<feature type="binding site" evidence="10 11">
    <location>
        <position position="492"/>
    </location>
    <ligand>
        <name>L-methionine</name>
        <dbReference type="ChEBI" id="CHEBI:57844"/>
    </ligand>
</feature>
<evidence type="ECO:0000256" key="1">
    <source>
        <dbReference type="ARBA" id="ARBA00002777"/>
    </source>
</evidence>
<evidence type="ECO:0000256" key="12">
    <source>
        <dbReference type="PIRSR" id="PIRSR000382-2"/>
    </source>
</evidence>